<dbReference type="RefSeq" id="WP_129148570.1">
    <property type="nucleotide sequence ID" value="NZ_JBHSDO010000006.1"/>
</dbReference>
<feature type="domain" description="J" evidence="3">
    <location>
        <begin position="235"/>
        <end position="306"/>
    </location>
</feature>
<name>A0A4Q1HNY6_9BURK</name>
<dbReference type="PROSITE" id="PS50076">
    <property type="entry name" value="DNAJ_2"/>
    <property type="match status" value="1"/>
</dbReference>
<protein>
    <submittedName>
        <fullName evidence="4">Molecular chaperone DnaJ</fullName>
    </submittedName>
</protein>
<dbReference type="Gene3D" id="1.10.287.110">
    <property type="entry name" value="DnaJ domain"/>
    <property type="match status" value="1"/>
</dbReference>
<reference evidence="4 5" key="1">
    <citation type="journal article" date="2017" name="Int. J. Syst. Evol. Microbiol.">
        <title>Achromobacter aloeverae sp. nov., isolated from the root of Aloe vera (L.) Burm.f.</title>
        <authorList>
            <person name="Kuncharoen N."/>
            <person name="Muramatsu Y."/>
            <person name="Shibata C."/>
            <person name="Kamakura Y."/>
            <person name="Nakagawa Y."/>
            <person name="Tanasupawat S."/>
        </authorList>
    </citation>
    <scope>NUCLEOTIDE SEQUENCE [LARGE SCALE GENOMIC DNA]</scope>
    <source>
        <strain evidence="4 5">AVA-1</strain>
    </source>
</reference>
<evidence type="ECO:0000313" key="5">
    <source>
        <dbReference type="Proteomes" id="UP000290849"/>
    </source>
</evidence>
<dbReference type="CDD" id="cd06257">
    <property type="entry name" value="DnaJ"/>
    <property type="match status" value="1"/>
</dbReference>
<dbReference type="SUPFAM" id="SSF46565">
    <property type="entry name" value="Chaperone J-domain"/>
    <property type="match status" value="1"/>
</dbReference>
<keyword evidence="5" id="KW-1185">Reference proteome</keyword>
<dbReference type="InterPro" id="IPR001623">
    <property type="entry name" value="DnaJ_domain"/>
</dbReference>
<evidence type="ECO:0000256" key="2">
    <source>
        <dbReference type="SAM" id="MobiDB-lite"/>
    </source>
</evidence>
<feature type="coiled-coil region" evidence="1">
    <location>
        <begin position="322"/>
        <end position="388"/>
    </location>
</feature>
<gene>
    <name evidence="4" type="ORF">C7R54_02295</name>
</gene>
<sequence length="407" mass="45933">MDKASVRAVDLLPGHGEADLSAAQQLFRSLTEQIQARRACLRAWETMQSVFHKQYVESLLPLARESTDLRVKMVYRLNEAYDSRHLAKSERRALSELIAWMAEPLVAESGDAGLKAIHNMHAGADEEAAGRGKRGPRRVQAPPVDPEQRDPGSDPGADPISGQFSDEFGDEFSDEFGDNFSDTFGDEFQRYEQAETRARLAREAAKEKARAARQAARKKSLENAAPDAAGKSPHQAAALLEAARAQASKSLREVYRKLASALHPDREPDPQERVRKTALMQEANRAYEKRDLLKLLSLRLEVEQVGQGTANGVSEDRLQHYNQILTEQLADLDEEIRHVEEDYRRAYGIRPSAAVTPDSVLRCLRKDIASLHDDIRTLSAELRLLEDIERLKHWLRDLRAHPQWRAR</sequence>
<dbReference type="AlphaFoldDB" id="A0A4Q1HNY6"/>
<evidence type="ECO:0000259" key="3">
    <source>
        <dbReference type="PROSITE" id="PS50076"/>
    </source>
</evidence>
<dbReference type="Proteomes" id="UP000290849">
    <property type="component" value="Unassembled WGS sequence"/>
</dbReference>
<dbReference type="InterPro" id="IPR036869">
    <property type="entry name" value="J_dom_sf"/>
</dbReference>
<proteinExistence type="predicted"/>
<accession>A0A4Q1HNY6</accession>
<comment type="caution">
    <text evidence="4">The sequence shown here is derived from an EMBL/GenBank/DDBJ whole genome shotgun (WGS) entry which is preliminary data.</text>
</comment>
<dbReference type="EMBL" id="PYAL01000001">
    <property type="protein sequence ID" value="RXN92609.1"/>
    <property type="molecule type" value="Genomic_DNA"/>
</dbReference>
<evidence type="ECO:0000313" key="4">
    <source>
        <dbReference type="EMBL" id="RXN92609.1"/>
    </source>
</evidence>
<dbReference type="OrthoDB" id="114754at2"/>
<evidence type="ECO:0000256" key="1">
    <source>
        <dbReference type="SAM" id="Coils"/>
    </source>
</evidence>
<feature type="region of interest" description="Disordered" evidence="2">
    <location>
        <begin position="125"/>
        <end position="176"/>
    </location>
</feature>
<feature type="region of interest" description="Disordered" evidence="2">
    <location>
        <begin position="199"/>
        <end position="235"/>
    </location>
</feature>
<keyword evidence="1" id="KW-0175">Coiled coil</keyword>
<feature type="compositionally biased region" description="Acidic residues" evidence="2">
    <location>
        <begin position="167"/>
        <end position="176"/>
    </location>
</feature>
<organism evidence="4 5">
    <name type="scientific">Achromobacter aloeverae</name>
    <dbReference type="NCBI Taxonomy" id="1750518"/>
    <lineage>
        <taxon>Bacteria</taxon>
        <taxon>Pseudomonadati</taxon>
        <taxon>Pseudomonadota</taxon>
        <taxon>Betaproteobacteria</taxon>
        <taxon>Burkholderiales</taxon>
        <taxon>Alcaligenaceae</taxon>
        <taxon>Achromobacter</taxon>
    </lineage>
</organism>
<feature type="compositionally biased region" description="Basic and acidic residues" evidence="2">
    <location>
        <begin position="199"/>
        <end position="210"/>
    </location>
</feature>